<gene>
    <name evidence="1" type="ORF">SAMN04487779_10212</name>
</gene>
<evidence type="ECO:0000313" key="1">
    <source>
        <dbReference type="EMBL" id="SDE17128.1"/>
    </source>
</evidence>
<name>A0A1G7AQF8_9PROT</name>
<keyword evidence="2" id="KW-1185">Reference proteome</keyword>
<dbReference type="Pfam" id="PF07015">
    <property type="entry name" value="VirC1"/>
    <property type="match status" value="1"/>
</dbReference>
<reference evidence="1 2" key="1">
    <citation type="submission" date="2016-10" db="EMBL/GenBank/DDBJ databases">
        <authorList>
            <person name="de Groot N.N."/>
        </authorList>
    </citation>
    <scope>NUCLEOTIDE SEQUENCE [LARGE SCALE GENOMIC DNA]</scope>
    <source>
        <strain evidence="1 2">CPCC 100156</strain>
    </source>
</reference>
<dbReference type="PANTHER" id="PTHR13696">
    <property type="entry name" value="P-LOOP CONTAINING NUCLEOSIDE TRIPHOSPHATE HYDROLASE"/>
    <property type="match status" value="1"/>
</dbReference>
<dbReference type="Gene3D" id="3.40.50.300">
    <property type="entry name" value="P-loop containing nucleotide triphosphate hydrolases"/>
    <property type="match status" value="1"/>
</dbReference>
<dbReference type="EMBL" id="FMZX01000021">
    <property type="protein sequence ID" value="SDE17128.1"/>
    <property type="molecule type" value="Genomic_DNA"/>
</dbReference>
<evidence type="ECO:0000313" key="2">
    <source>
        <dbReference type="Proteomes" id="UP000198925"/>
    </source>
</evidence>
<dbReference type="OrthoDB" id="113462at2"/>
<organism evidence="1 2">
    <name type="scientific">Belnapia rosea</name>
    <dbReference type="NCBI Taxonomy" id="938405"/>
    <lineage>
        <taxon>Bacteria</taxon>
        <taxon>Pseudomonadati</taxon>
        <taxon>Pseudomonadota</taxon>
        <taxon>Alphaproteobacteria</taxon>
        <taxon>Acetobacterales</taxon>
        <taxon>Roseomonadaceae</taxon>
        <taxon>Belnapia</taxon>
    </lineage>
</organism>
<dbReference type="CDD" id="cd02042">
    <property type="entry name" value="ParAB_family"/>
    <property type="match status" value="1"/>
</dbReference>
<dbReference type="Proteomes" id="UP000198925">
    <property type="component" value="Unassembled WGS sequence"/>
</dbReference>
<dbReference type="InterPro" id="IPR027417">
    <property type="entry name" value="P-loop_NTPase"/>
</dbReference>
<proteinExistence type="predicted"/>
<dbReference type="PANTHER" id="PTHR13696:SF99">
    <property type="entry name" value="COBYRINIC ACID AC-DIAMIDE SYNTHASE"/>
    <property type="match status" value="1"/>
</dbReference>
<dbReference type="STRING" id="938405.SAMN02927895_05203"/>
<sequence>MGNIVTIATSKGGGGKTALCTLLAANLASRLRISVTDADRNASFATWHGLGYEGPALTCLTEIRHIEVVDTLQAQAESHDLALCDTAGFENQTAAMAIATSDAVLIPLMADRGTAREAIKTCKQVIACGKSARRTIPYLIVPMAWNPRGLAERATLEEMAEAEGALGLQLPVARQHISSSAEVRKMSYTGRVPTSGTIGLEIDRLITELTGAGILPAKSSFPSRGPIQSDLLATSTDASS</sequence>
<protein>
    <submittedName>
        <fullName evidence="1">Chromosome partitioning protein</fullName>
    </submittedName>
</protein>
<dbReference type="AlphaFoldDB" id="A0A1G7AQF8"/>
<accession>A0A1G7AQF8</accession>
<dbReference type="InterPro" id="IPR050678">
    <property type="entry name" value="DNA_Partitioning_ATPase"/>
</dbReference>
<dbReference type="InterPro" id="IPR009744">
    <property type="entry name" value="VirC1"/>
</dbReference>
<dbReference type="SUPFAM" id="SSF52540">
    <property type="entry name" value="P-loop containing nucleoside triphosphate hydrolases"/>
    <property type="match status" value="1"/>
</dbReference>
<dbReference type="RefSeq" id="WP_090570697.1">
    <property type="nucleotide sequence ID" value="NZ_FMXZ01000030.1"/>
</dbReference>